<accession>A0A1Q8CXE2</accession>
<feature type="transmembrane region" description="Helical" evidence="5">
    <location>
        <begin position="245"/>
        <end position="263"/>
    </location>
</feature>
<keyword evidence="2 5" id="KW-0812">Transmembrane</keyword>
<dbReference type="OrthoDB" id="9786643at2"/>
<dbReference type="GO" id="GO:0016020">
    <property type="term" value="C:membrane"/>
    <property type="evidence" value="ECO:0007669"/>
    <property type="project" value="UniProtKB-SubCell"/>
</dbReference>
<dbReference type="InterPro" id="IPR051784">
    <property type="entry name" value="Nod_factor_ABC_transporter"/>
</dbReference>
<evidence type="ECO:0000256" key="4">
    <source>
        <dbReference type="ARBA" id="ARBA00023136"/>
    </source>
</evidence>
<comment type="caution">
    <text evidence="7">The sequence shown here is derived from an EMBL/GenBank/DDBJ whole genome shotgun (WGS) entry which is preliminary data.</text>
</comment>
<dbReference type="GO" id="GO:0140359">
    <property type="term" value="F:ABC-type transporter activity"/>
    <property type="evidence" value="ECO:0007669"/>
    <property type="project" value="InterPro"/>
</dbReference>
<dbReference type="STRING" id="1912961.BU204_04030"/>
<evidence type="ECO:0000256" key="1">
    <source>
        <dbReference type="ARBA" id="ARBA00004141"/>
    </source>
</evidence>
<evidence type="ECO:0000313" key="8">
    <source>
        <dbReference type="Proteomes" id="UP000185596"/>
    </source>
</evidence>
<gene>
    <name evidence="7" type="ORF">BU204_04030</name>
</gene>
<dbReference type="InterPro" id="IPR013525">
    <property type="entry name" value="ABC2_TM"/>
</dbReference>
<feature type="transmembrane region" description="Helical" evidence="5">
    <location>
        <begin position="110"/>
        <end position="134"/>
    </location>
</feature>
<keyword evidence="8" id="KW-1185">Reference proteome</keyword>
<dbReference type="PROSITE" id="PS51012">
    <property type="entry name" value="ABC_TM2"/>
    <property type="match status" value="1"/>
</dbReference>
<name>A0A1Q8CXE2_9PSEU</name>
<sequence length="287" mass="31110">MTEGTNSWLHAARVGLRRGGLEIRHTFTSSQDLWNYFFPSAILLVVMFFMRGAAVPGIDFSLGSRTLPGVLGMNIAFGGMVTLMMALALEREDGTLLRAKAVPNGMVGYLIGKIVLIMGMTLTSMAIVLVPSLFMLEGLALTSVTAWLTLAWVMVLGLIATLPLGAICGSLFTNPRNAGVIMLPVMGLVAISGIFYPISSFPEWLQGVAQIFPIYWLGLGMRSAMLPDQLAAVEIGESWRHLETVGVLSAWAVAGLVLAPWVLRRMARRESGSSVAQRRERALQRTT</sequence>
<evidence type="ECO:0000313" key="7">
    <source>
        <dbReference type="EMBL" id="OLF19025.1"/>
    </source>
</evidence>
<dbReference type="RefSeq" id="WP_075124149.1">
    <property type="nucleotide sequence ID" value="NZ_MSIE01000004.1"/>
</dbReference>
<dbReference type="PANTHER" id="PTHR43229:SF2">
    <property type="entry name" value="NODULATION PROTEIN J"/>
    <property type="match status" value="1"/>
</dbReference>
<dbReference type="Proteomes" id="UP000185596">
    <property type="component" value="Unassembled WGS sequence"/>
</dbReference>
<feature type="transmembrane region" description="Helical" evidence="5">
    <location>
        <begin position="70"/>
        <end position="89"/>
    </location>
</feature>
<feature type="transmembrane region" description="Helical" evidence="5">
    <location>
        <begin position="146"/>
        <end position="172"/>
    </location>
</feature>
<evidence type="ECO:0000259" key="6">
    <source>
        <dbReference type="PROSITE" id="PS51012"/>
    </source>
</evidence>
<protein>
    <submittedName>
        <fullName evidence="7">ABC transporter</fullName>
    </submittedName>
</protein>
<reference evidence="7 8" key="1">
    <citation type="submission" date="2016-12" db="EMBL/GenBank/DDBJ databases">
        <title>The draft genome sequence of Actinophytocola sp. 11-183.</title>
        <authorList>
            <person name="Wang W."/>
            <person name="Yuan L."/>
        </authorList>
    </citation>
    <scope>NUCLEOTIDE SEQUENCE [LARGE SCALE GENOMIC DNA]</scope>
    <source>
        <strain evidence="7 8">11-183</strain>
    </source>
</reference>
<dbReference type="PANTHER" id="PTHR43229">
    <property type="entry name" value="NODULATION PROTEIN J"/>
    <property type="match status" value="1"/>
</dbReference>
<keyword evidence="4 5" id="KW-0472">Membrane</keyword>
<dbReference type="EMBL" id="MSIE01000004">
    <property type="protein sequence ID" value="OLF19025.1"/>
    <property type="molecule type" value="Genomic_DNA"/>
</dbReference>
<comment type="subcellular location">
    <subcellularLocation>
        <location evidence="1">Membrane</location>
        <topology evidence="1">Multi-pass membrane protein</topology>
    </subcellularLocation>
</comment>
<dbReference type="AlphaFoldDB" id="A0A1Q8CXE2"/>
<evidence type="ECO:0000256" key="3">
    <source>
        <dbReference type="ARBA" id="ARBA00022989"/>
    </source>
</evidence>
<keyword evidence="3 5" id="KW-1133">Transmembrane helix</keyword>
<dbReference type="Pfam" id="PF12698">
    <property type="entry name" value="ABC2_membrane_3"/>
    <property type="match status" value="1"/>
</dbReference>
<organism evidence="7 8">
    <name type="scientific">Actinophytocola xanthii</name>
    <dbReference type="NCBI Taxonomy" id="1912961"/>
    <lineage>
        <taxon>Bacteria</taxon>
        <taxon>Bacillati</taxon>
        <taxon>Actinomycetota</taxon>
        <taxon>Actinomycetes</taxon>
        <taxon>Pseudonocardiales</taxon>
        <taxon>Pseudonocardiaceae</taxon>
    </lineage>
</organism>
<evidence type="ECO:0000256" key="2">
    <source>
        <dbReference type="ARBA" id="ARBA00022692"/>
    </source>
</evidence>
<evidence type="ECO:0000256" key="5">
    <source>
        <dbReference type="SAM" id="Phobius"/>
    </source>
</evidence>
<feature type="domain" description="ABC transmembrane type-2" evidence="6">
    <location>
        <begin position="30"/>
        <end position="266"/>
    </location>
</feature>
<feature type="transmembrane region" description="Helical" evidence="5">
    <location>
        <begin position="179"/>
        <end position="198"/>
    </location>
</feature>
<feature type="transmembrane region" description="Helical" evidence="5">
    <location>
        <begin position="33"/>
        <end position="50"/>
    </location>
</feature>
<dbReference type="InterPro" id="IPR047817">
    <property type="entry name" value="ABC2_TM_bact-type"/>
</dbReference>
<proteinExistence type="predicted"/>